<dbReference type="CDD" id="cd00067">
    <property type="entry name" value="GAL4"/>
    <property type="match status" value="1"/>
</dbReference>
<organism evidence="9 10">
    <name type="scientific">Ceratocystis fimbriata CBS 114723</name>
    <dbReference type="NCBI Taxonomy" id="1035309"/>
    <lineage>
        <taxon>Eukaryota</taxon>
        <taxon>Fungi</taxon>
        <taxon>Dikarya</taxon>
        <taxon>Ascomycota</taxon>
        <taxon>Pezizomycotina</taxon>
        <taxon>Sordariomycetes</taxon>
        <taxon>Hypocreomycetidae</taxon>
        <taxon>Microascales</taxon>
        <taxon>Ceratocystidaceae</taxon>
        <taxon>Ceratocystis</taxon>
    </lineage>
</organism>
<dbReference type="PROSITE" id="PS50048">
    <property type="entry name" value="ZN2_CY6_FUNGAL_2"/>
    <property type="match status" value="1"/>
</dbReference>
<feature type="domain" description="Zn(2)-C6 fungal-type" evidence="8">
    <location>
        <begin position="131"/>
        <end position="159"/>
    </location>
</feature>
<feature type="compositionally biased region" description="Low complexity" evidence="7">
    <location>
        <begin position="80"/>
        <end position="95"/>
    </location>
</feature>
<feature type="region of interest" description="Disordered" evidence="7">
    <location>
        <begin position="1"/>
        <end position="128"/>
    </location>
</feature>
<feature type="compositionally biased region" description="Low complexity" evidence="7">
    <location>
        <begin position="58"/>
        <end position="69"/>
    </location>
</feature>
<evidence type="ECO:0000256" key="3">
    <source>
        <dbReference type="ARBA" id="ARBA00023015"/>
    </source>
</evidence>
<dbReference type="STRING" id="1035309.A0A2C5WVB8"/>
<keyword evidence="2" id="KW-0862">Zinc</keyword>
<dbReference type="SUPFAM" id="SSF57701">
    <property type="entry name" value="Zn2/Cys6 DNA-binding domain"/>
    <property type="match status" value="1"/>
</dbReference>
<evidence type="ECO:0000256" key="4">
    <source>
        <dbReference type="ARBA" id="ARBA00023125"/>
    </source>
</evidence>
<feature type="compositionally biased region" description="Basic residues" evidence="7">
    <location>
        <begin position="117"/>
        <end position="128"/>
    </location>
</feature>
<dbReference type="Proteomes" id="UP000222788">
    <property type="component" value="Unassembled WGS sequence"/>
</dbReference>
<dbReference type="Pfam" id="PF00172">
    <property type="entry name" value="Zn_clus"/>
    <property type="match status" value="1"/>
</dbReference>
<feature type="compositionally biased region" description="Low complexity" evidence="7">
    <location>
        <begin position="750"/>
        <end position="778"/>
    </location>
</feature>
<feature type="compositionally biased region" description="Polar residues" evidence="7">
    <location>
        <begin position="783"/>
        <end position="796"/>
    </location>
</feature>
<evidence type="ECO:0000313" key="10">
    <source>
        <dbReference type="Proteomes" id="UP000222788"/>
    </source>
</evidence>
<feature type="compositionally biased region" description="Polar residues" evidence="7">
    <location>
        <begin position="1"/>
        <end position="26"/>
    </location>
</feature>
<feature type="region of interest" description="Disordered" evidence="7">
    <location>
        <begin position="745"/>
        <end position="796"/>
    </location>
</feature>
<dbReference type="PANTHER" id="PTHR36206">
    <property type="entry name" value="ASPERCRYPTIN BIOSYNTHESIS CLUSTER-SPECIFIC TRANSCRIPTION REGULATOR ATNN-RELATED"/>
    <property type="match status" value="1"/>
</dbReference>
<dbReference type="Gene3D" id="4.10.240.10">
    <property type="entry name" value="Zn(2)-C6 fungal-type DNA-binding domain"/>
    <property type="match status" value="1"/>
</dbReference>
<dbReference type="InterPro" id="IPR052360">
    <property type="entry name" value="Transcr_Regulatory_Proteins"/>
</dbReference>
<evidence type="ECO:0000256" key="5">
    <source>
        <dbReference type="ARBA" id="ARBA00023163"/>
    </source>
</evidence>
<dbReference type="AlphaFoldDB" id="A0A2C5WVB8"/>
<comment type="caution">
    <text evidence="9">The sequence shown here is derived from an EMBL/GenBank/DDBJ whole genome shotgun (WGS) entry which is preliminary data.</text>
</comment>
<evidence type="ECO:0000256" key="2">
    <source>
        <dbReference type="ARBA" id="ARBA00022833"/>
    </source>
</evidence>
<dbReference type="PROSITE" id="PS00463">
    <property type="entry name" value="ZN2_CY6_FUNGAL_1"/>
    <property type="match status" value="1"/>
</dbReference>
<feature type="compositionally biased region" description="Pro residues" evidence="7">
    <location>
        <begin position="106"/>
        <end position="116"/>
    </location>
</feature>
<keyword evidence="6" id="KW-0539">Nucleus</keyword>
<keyword evidence="1" id="KW-0479">Metal-binding</keyword>
<dbReference type="GO" id="GO:0003677">
    <property type="term" value="F:DNA binding"/>
    <property type="evidence" value="ECO:0007669"/>
    <property type="project" value="UniProtKB-KW"/>
</dbReference>
<evidence type="ECO:0000259" key="8">
    <source>
        <dbReference type="PROSITE" id="PS50048"/>
    </source>
</evidence>
<protein>
    <submittedName>
        <fullName evidence="9">Putative transcriptional regulatory protein C15D4.02</fullName>
    </submittedName>
</protein>
<dbReference type="EMBL" id="APWK03000186">
    <property type="protein sequence ID" value="PHH49591.1"/>
    <property type="molecule type" value="Genomic_DNA"/>
</dbReference>
<reference evidence="9 10" key="2">
    <citation type="journal article" date="2013" name="IMA Fungus">
        <title>IMA Genome-F 1: Ceratocystis fimbriata: Draft nuclear genome sequence for the plant pathogen, Ceratocystis fimbriata.</title>
        <authorList>
            <person name="Wilken P.M."/>
            <person name="Steenkamp E.T."/>
            <person name="Wingfield M.J."/>
            <person name="de Beer Z.W."/>
            <person name="Wingfield B.D."/>
        </authorList>
    </citation>
    <scope>NUCLEOTIDE SEQUENCE [LARGE SCALE GENOMIC DNA]</scope>
    <source>
        <strain evidence="9 10">CBS 114723</strain>
    </source>
</reference>
<dbReference type="InterPro" id="IPR001138">
    <property type="entry name" value="Zn2Cys6_DnaBD"/>
</dbReference>
<keyword evidence="4" id="KW-0238">DNA-binding</keyword>
<dbReference type="OrthoDB" id="39175at2759"/>
<gene>
    <name evidence="9" type="ORF">CFIMG_005519RA</name>
</gene>
<sequence length="882" mass="97035">MKTSPQLSPFSGRTPETQTQDLKSSPDSPPTHPYSASANASPSSSSMMSGGVGLGLNLPAPSLASSLASTKGSSFQQEGPVLTPSPAPSLAALSPRCIKSEVTSPSPGPSTTPTPVKPKRMRTSKPKVKTGCSNCKQRRIKCDERRPSCFNCEKSRRQCAGYPAPSRSARGHEIVSIAPKPRLIASAPITPMATTSRAFPFPSRVSRSYFKIPSPSLSPSPNRHSYKLQWRFSPGSPGSPGSGMPSPTIFTPLYYPVPQPLQLLDEEVPYYQLFRSKTAAELSGYFDCVFWTQTVLRECHTSNAVKYSVIALGALYKTLEQSSESPPSSPIGSPSAEPHPDLKQHWTVAVNHYAKALGAIVHEMVDTQATKRLQLMTIVLLACFDSFIGDHRQAIIQIQTGLGLLDKLRKEQRRAFISQDESEPVEEELLQMFTRLAIQAKSYDMAFHFPDPYVVRLNQKPLDDIGSPQLDSETASNFNSFRHINLPQRFTCLIEARIVWDKMLETIFRFTETFFTLQRTNNSAPMGLLPARMLQYGMGFKDQLESWGIAYQHILMSRFALGISYQEKAGISVLKMTHLMTTVLFLMTFNKEETAFDQFENYFDAIVNLAAEVVGDEERRATTQRCSNLNTCPHRRPGINDSYTAYHIKPSFSADLGIVPPLYVVATKCRNPVIRRRAIRLLQSSSRREGMWDSQLSARIGEYIAMLEEGDGLGPRVWDLEEAPPVIPVPPSPSPVPTVTMPIVPPPNITPSTPLIKSPSSMGSPSPSTSSVSSPGDDGSPRMYSTSPGARYTQTASTPMFPAKFGMPLYGPESVPGGTVPPLLPHVLPPAVPMLKPIPESKRLMVQAVEFDLRARFATLHLGTRGLIPGSVDTKSRYWEIS</sequence>
<reference evidence="9 10" key="1">
    <citation type="journal article" date="2013" name="Fungal Biol.">
        <title>Analysis of microsatellite markers in the genome of the plant pathogen Ceratocystis fimbriata.</title>
        <authorList>
            <person name="Simpson M.C."/>
            <person name="Wilken P.M."/>
            <person name="Coetzee M.P."/>
            <person name="Wingfield M.J."/>
            <person name="Wingfield B.D."/>
        </authorList>
    </citation>
    <scope>NUCLEOTIDE SEQUENCE [LARGE SCALE GENOMIC DNA]</scope>
    <source>
        <strain evidence="9 10">CBS 114723</strain>
    </source>
</reference>
<evidence type="ECO:0000313" key="9">
    <source>
        <dbReference type="EMBL" id="PHH49591.1"/>
    </source>
</evidence>
<proteinExistence type="predicted"/>
<keyword evidence="10" id="KW-1185">Reference proteome</keyword>
<keyword evidence="5" id="KW-0804">Transcription</keyword>
<dbReference type="SMART" id="SM00066">
    <property type="entry name" value="GAL4"/>
    <property type="match status" value="1"/>
</dbReference>
<dbReference type="GO" id="GO:0000981">
    <property type="term" value="F:DNA-binding transcription factor activity, RNA polymerase II-specific"/>
    <property type="evidence" value="ECO:0007669"/>
    <property type="project" value="InterPro"/>
</dbReference>
<dbReference type="PANTHER" id="PTHR36206:SF4">
    <property type="entry name" value="HYPOTHETICAL CONSERVED PROTEIN (EUROFUNG)-RELATED"/>
    <property type="match status" value="1"/>
</dbReference>
<feature type="compositionally biased region" description="Low complexity" evidence="7">
    <location>
        <begin position="35"/>
        <end position="49"/>
    </location>
</feature>
<evidence type="ECO:0000256" key="6">
    <source>
        <dbReference type="ARBA" id="ARBA00023242"/>
    </source>
</evidence>
<feature type="non-terminal residue" evidence="9">
    <location>
        <position position="882"/>
    </location>
</feature>
<dbReference type="InterPro" id="IPR036864">
    <property type="entry name" value="Zn2-C6_fun-type_DNA-bd_sf"/>
</dbReference>
<name>A0A2C5WVB8_9PEZI</name>
<keyword evidence="3" id="KW-0805">Transcription regulation</keyword>
<evidence type="ECO:0000256" key="1">
    <source>
        <dbReference type="ARBA" id="ARBA00022723"/>
    </source>
</evidence>
<evidence type="ECO:0000256" key="7">
    <source>
        <dbReference type="SAM" id="MobiDB-lite"/>
    </source>
</evidence>
<accession>A0A2C5WVB8</accession>
<dbReference type="GO" id="GO:0008270">
    <property type="term" value="F:zinc ion binding"/>
    <property type="evidence" value="ECO:0007669"/>
    <property type="project" value="InterPro"/>
</dbReference>